<evidence type="ECO:0000313" key="2">
    <source>
        <dbReference type="Proteomes" id="UP000016934"/>
    </source>
</evidence>
<protein>
    <submittedName>
        <fullName evidence="1">Uncharacterized protein</fullName>
    </submittedName>
</protein>
<dbReference type="RefSeq" id="XP_007706196.1">
    <property type="nucleotide sequence ID" value="XM_007708006.1"/>
</dbReference>
<gene>
    <name evidence="1" type="ORF">COCSADRAFT_176814</name>
</gene>
<evidence type="ECO:0000313" key="1">
    <source>
        <dbReference type="EMBL" id="EMD58103.1"/>
    </source>
</evidence>
<dbReference type="AlphaFoldDB" id="M2RSA4"/>
<reference evidence="1 2" key="1">
    <citation type="journal article" date="2012" name="PLoS Pathog.">
        <title>Diverse lifestyles and strategies of plant pathogenesis encoded in the genomes of eighteen Dothideomycetes fungi.</title>
        <authorList>
            <person name="Ohm R.A."/>
            <person name="Feau N."/>
            <person name="Henrissat B."/>
            <person name="Schoch C.L."/>
            <person name="Horwitz B.A."/>
            <person name="Barry K.W."/>
            <person name="Condon B.J."/>
            <person name="Copeland A.C."/>
            <person name="Dhillon B."/>
            <person name="Glaser F."/>
            <person name="Hesse C.N."/>
            <person name="Kosti I."/>
            <person name="LaButti K."/>
            <person name="Lindquist E.A."/>
            <person name="Lucas S."/>
            <person name="Salamov A.A."/>
            <person name="Bradshaw R.E."/>
            <person name="Ciuffetti L."/>
            <person name="Hamelin R.C."/>
            <person name="Kema G.H.J."/>
            <person name="Lawrence C."/>
            <person name="Scott J.A."/>
            <person name="Spatafora J.W."/>
            <person name="Turgeon B.G."/>
            <person name="de Wit P.J.G.M."/>
            <person name="Zhong S."/>
            <person name="Goodwin S.B."/>
            <person name="Grigoriev I.V."/>
        </authorList>
    </citation>
    <scope>NUCLEOTIDE SEQUENCE [LARGE SCALE GENOMIC DNA]</scope>
    <source>
        <strain evidence="2">ND90Pr / ATCC 201652</strain>
    </source>
</reference>
<dbReference type="GeneID" id="19133052"/>
<accession>M2RSA4</accession>
<keyword evidence="2" id="KW-1185">Reference proteome</keyword>
<organism evidence="1 2">
    <name type="scientific">Cochliobolus sativus (strain ND90Pr / ATCC 201652)</name>
    <name type="common">Common root rot and spot blotch fungus</name>
    <name type="synonym">Bipolaris sorokiniana</name>
    <dbReference type="NCBI Taxonomy" id="665912"/>
    <lineage>
        <taxon>Eukaryota</taxon>
        <taxon>Fungi</taxon>
        <taxon>Dikarya</taxon>
        <taxon>Ascomycota</taxon>
        <taxon>Pezizomycotina</taxon>
        <taxon>Dothideomycetes</taxon>
        <taxon>Pleosporomycetidae</taxon>
        <taxon>Pleosporales</taxon>
        <taxon>Pleosporineae</taxon>
        <taxon>Pleosporaceae</taxon>
        <taxon>Bipolaris</taxon>
    </lineage>
</organism>
<dbReference type="HOGENOM" id="CLU_2346538_0_0_1"/>
<name>M2RSA4_COCSN</name>
<sequence>MLYSASYSSSIRLTLRSPPNISYSIPQQYGHICYASSFSFAHTTLSYTAYSCASAYHASYPLVSTIVVVASTTTSYYIASYILPALRQLQLSHHATT</sequence>
<dbReference type="EMBL" id="KB445730">
    <property type="protein sequence ID" value="EMD58103.1"/>
    <property type="molecule type" value="Genomic_DNA"/>
</dbReference>
<dbReference type="Proteomes" id="UP000016934">
    <property type="component" value="Unassembled WGS sequence"/>
</dbReference>
<reference evidence="2" key="2">
    <citation type="journal article" date="2013" name="PLoS Genet.">
        <title>Comparative genome structure, secondary metabolite, and effector coding capacity across Cochliobolus pathogens.</title>
        <authorList>
            <person name="Condon B.J."/>
            <person name="Leng Y."/>
            <person name="Wu D."/>
            <person name="Bushley K.E."/>
            <person name="Ohm R.A."/>
            <person name="Otillar R."/>
            <person name="Martin J."/>
            <person name="Schackwitz W."/>
            <person name="Grimwood J."/>
            <person name="MohdZainudin N."/>
            <person name="Xue C."/>
            <person name="Wang R."/>
            <person name="Manning V.A."/>
            <person name="Dhillon B."/>
            <person name="Tu Z.J."/>
            <person name="Steffenson B.J."/>
            <person name="Salamov A."/>
            <person name="Sun H."/>
            <person name="Lowry S."/>
            <person name="LaButti K."/>
            <person name="Han J."/>
            <person name="Copeland A."/>
            <person name="Lindquist E."/>
            <person name="Barry K."/>
            <person name="Schmutz J."/>
            <person name="Baker S.E."/>
            <person name="Ciuffetti L.M."/>
            <person name="Grigoriev I.V."/>
            <person name="Zhong S."/>
            <person name="Turgeon B.G."/>
        </authorList>
    </citation>
    <scope>NUCLEOTIDE SEQUENCE [LARGE SCALE GENOMIC DNA]</scope>
    <source>
        <strain evidence="2">ND90Pr / ATCC 201652</strain>
    </source>
</reference>
<proteinExistence type="predicted"/>
<dbReference type="KEGG" id="bsc:COCSADRAFT_176814"/>